<dbReference type="GO" id="GO:0005509">
    <property type="term" value="F:calcium ion binding"/>
    <property type="evidence" value="ECO:0007669"/>
    <property type="project" value="InterPro"/>
</dbReference>
<organism evidence="5">
    <name type="scientific">Streptomyces sp. SID12501</name>
    <dbReference type="NCBI Taxonomy" id="2706042"/>
    <lineage>
        <taxon>Bacteria</taxon>
        <taxon>Bacillati</taxon>
        <taxon>Actinomycetota</taxon>
        <taxon>Actinomycetes</taxon>
        <taxon>Kitasatosporales</taxon>
        <taxon>Streptomycetaceae</taxon>
        <taxon>Streptomyces</taxon>
    </lineage>
</organism>
<evidence type="ECO:0000256" key="2">
    <source>
        <dbReference type="ARBA" id="ARBA00022525"/>
    </source>
</evidence>
<dbReference type="PROSITE" id="PS00330">
    <property type="entry name" value="HEMOLYSIN_CALCIUM"/>
    <property type="match status" value="2"/>
</dbReference>
<dbReference type="EMBL" id="JAAGLU010000046">
    <property type="protein sequence ID" value="NEC91706.1"/>
    <property type="molecule type" value="Genomic_DNA"/>
</dbReference>
<dbReference type="InterPro" id="IPR018511">
    <property type="entry name" value="Hemolysin-typ_Ca-bd_CS"/>
</dbReference>
<reference evidence="5" key="1">
    <citation type="submission" date="2020-01" db="EMBL/GenBank/DDBJ databases">
        <title>Insect and environment-associated Actinomycetes.</title>
        <authorList>
            <person name="Currrie C."/>
            <person name="Chevrette M."/>
            <person name="Carlson C."/>
            <person name="Stubbendieck R."/>
            <person name="Wendt-Pienkowski E."/>
        </authorList>
    </citation>
    <scope>NUCLEOTIDE SEQUENCE</scope>
    <source>
        <strain evidence="5">SID12501</strain>
    </source>
</reference>
<comment type="subcellular location">
    <subcellularLocation>
        <location evidence="1">Secreted</location>
    </subcellularLocation>
</comment>
<accession>A0A6B3C5L8</accession>
<feature type="region of interest" description="Disordered" evidence="3">
    <location>
        <begin position="267"/>
        <end position="293"/>
    </location>
</feature>
<proteinExistence type="predicted"/>
<dbReference type="InterPro" id="IPR001343">
    <property type="entry name" value="Hemolysn_Ca-bd"/>
</dbReference>
<dbReference type="PANTHER" id="PTHR38340:SF1">
    <property type="entry name" value="S-LAYER PROTEIN"/>
    <property type="match status" value="1"/>
</dbReference>
<dbReference type="Gene3D" id="2.150.10.10">
    <property type="entry name" value="Serralysin-like metalloprotease, C-terminal"/>
    <property type="match status" value="2"/>
</dbReference>
<dbReference type="RefSeq" id="WP_164322680.1">
    <property type="nucleotide sequence ID" value="NZ_JAAGLU010000046.1"/>
</dbReference>
<dbReference type="SUPFAM" id="SSF51120">
    <property type="entry name" value="beta-Roll"/>
    <property type="match status" value="2"/>
</dbReference>
<dbReference type="PRINTS" id="PR00313">
    <property type="entry name" value="CABNDNGRPT"/>
</dbReference>
<comment type="caution">
    <text evidence="5">The sequence shown here is derived from an EMBL/GenBank/DDBJ whole genome shotgun (WGS) entry which is preliminary data.</text>
</comment>
<keyword evidence="2" id="KW-0964">Secreted</keyword>
<dbReference type="InterPro" id="IPR011049">
    <property type="entry name" value="Serralysin-like_metalloprot_C"/>
</dbReference>
<evidence type="ECO:0000256" key="3">
    <source>
        <dbReference type="SAM" id="MobiDB-lite"/>
    </source>
</evidence>
<evidence type="ECO:0000256" key="4">
    <source>
        <dbReference type="SAM" id="SignalP"/>
    </source>
</evidence>
<feature type="chain" id="PRO_5025557666" evidence="4">
    <location>
        <begin position="37"/>
        <end position="293"/>
    </location>
</feature>
<evidence type="ECO:0000256" key="1">
    <source>
        <dbReference type="ARBA" id="ARBA00004613"/>
    </source>
</evidence>
<evidence type="ECO:0000313" key="5">
    <source>
        <dbReference type="EMBL" id="NEC91706.1"/>
    </source>
</evidence>
<gene>
    <name evidence="5" type="ORF">G3I71_39285</name>
</gene>
<dbReference type="PANTHER" id="PTHR38340">
    <property type="entry name" value="S-LAYER PROTEIN"/>
    <property type="match status" value="1"/>
</dbReference>
<dbReference type="GO" id="GO:0005576">
    <property type="term" value="C:extracellular region"/>
    <property type="evidence" value="ECO:0007669"/>
    <property type="project" value="UniProtKB-SubCell"/>
</dbReference>
<name>A0A6B3C5L8_9ACTN</name>
<protein>
    <submittedName>
        <fullName evidence="5">Calcium-binding protein</fullName>
    </submittedName>
</protein>
<feature type="signal peptide" evidence="4">
    <location>
        <begin position="1"/>
        <end position="36"/>
    </location>
</feature>
<dbReference type="InterPro" id="IPR050557">
    <property type="entry name" value="RTX_toxin/Mannuronan_C5-epim"/>
</dbReference>
<sequence length="293" mass="29895">MRTHRRIAATATTTALTLTLTFALGAAALTAPAAQAATPDAGSLHHTAGELWYNGASGQTNRLTVSMTVETRENEFDAYYILTFRDRAPIAIDSSAASNDECVYPSATDHTVARCAVGIPLGSDDSDIYDVDLGDGNDTATIAADNTAYATIYGGKGNDVLRGTSWDVLYGQDGSDRLNGGGGIWGLGAYGGAGNDVLTGCSTACHGGTGNDSLTGGTDGDGDENALYGDAGNDILHGKSGADFLYGGKGNDRLYGDAGNDTLYGNSGNDILHGGPGRDTLSGGPGTDKVYQN</sequence>
<keyword evidence="4" id="KW-0732">Signal</keyword>
<dbReference type="Pfam" id="PF00353">
    <property type="entry name" value="HemolysinCabind"/>
    <property type="match status" value="5"/>
</dbReference>
<dbReference type="AlphaFoldDB" id="A0A6B3C5L8"/>